<sequence length="445" mass="47177">MDKEVQLKKNIGFFVSTSLVIGTVIGSGIFMKPGIVLSSSGNSTMALLAWIIGGIITLASGLTIAEVSVKIPKTGGLYAYLEEVYGKMWGFLCGWVQTLIYGPAVMGALGLYFGSLLANFFGFSENSKIIIGISTIILLGTLNLLGTQFGGLIQAISTIGKLIPIILIAVFGIFQGKEAIFNAASGSSHATVSMGAAVLATLWAYDGWMNVGYMAGEMKNPSKTLPRAIISGIVIVIIAYLSVNIAMFHVLPAEQVVKLGPNAAATAATSLFGGIGGKILAIGILISIFGCLNGKILTFPRITLAMAERGFLPGAKTLSSIHPKFKTPVAATILELVIAVAMMIFGNPDRLTDIAVFAVFLCYGLAFFAVFKLRKRDIGDKSLYKVPLYPITPIIAIIGTIYIIVSTLMNSPMDAVISIGIALIGLPVYWKLKENMKDEEDVKAS</sequence>
<feature type="transmembrane region" description="Helical" evidence="5">
    <location>
        <begin position="386"/>
        <end position="405"/>
    </location>
</feature>
<comment type="subcellular location">
    <subcellularLocation>
        <location evidence="1">Membrane</location>
        <topology evidence="1">Multi-pass membrane protein</topology>
    </subcellularLocation>
</comment>
<dbReference type="PANTHER" id="PTHR11785">
    <property type="entry name" value="AMINO ACID TRANSPORTER"/>
    <property type="match status" value="1"/>
</dbReference>
<evidence type="ECO:0000256" key="2">
    <source>
        <dbReference type="ARBA" id="ARBA00022692"/>
    </source>
</evidence>
<dbReference type="GO" id="GO:0016020">
    <property type="term" value="C:membrane"/>
    <property type="evidence" value="ECO:0007669"/>
    <property type="project" value="UniProtKB-SubCell"/>
</dbReference>
<evidence type="ECO:0000256" key="1">
    <source>
        <dbReference type="ARBA" id="ARBA00004141"/>
    </source>
</evidence>
<keyword evidence="3 5" id="KW-1133">Transmembrane helix</keyword>
<protein>
    <submittedName>
        <fullName evidence="6">Amino acid permease</fullName>
    </submittedName>
</protein>
<keyword evidence="4 5" id="KW-0472">Membrane</keyword>
<feature type="transmembrane region" description="Helical" evidence="5">
    <location>
        <begin position="126"/>
        <end position="145"/>
    </location>
</feature>
<gene>
    <name evidence="6" type="ORF">J5Y03_09075</name>
</gene>
<feature type="transmembrane region" description="Helical" evidence="5">
    <location>
        <begin position="194"/>
        <end position="216"/>
    </location>
</feature>
<dbReference type="PIRSF" id="PIRSF006060">
    <property type="entry name" value="AA_transporter"/>
    <property type="match status" value="1"/>
</dbReference>
<feature type="transmembrane region" description="Helical" evidence="5">
    <location>
        <begin position="228"/>
        <end position="251"/>
    </location>
</feature>
<dbReference type="GO" id="GO:0015179">
    <property type="term" value="F:L-amino acid transmembrane transporter activity"/>
    <property type="evidence" value="ECO:0007669"/>
    <property type="project" value="TreeGrafter"/>
</dbReference>
<dbReference type="InterPro" id="IPR050598">
    <property type="entry name" value="AminoAcid_Transporter"/>
</dbReference>
<feature type="transmembrane region" description="Helical" evidence="5">
    <location>
        <begin position="329"/>
        <end position="348"/>
    </location>
</feature>
<feature type="transmembrane region" description="Helical" evidence="5">
    <location>
        <begin position="354"/>
        <end position="374"/>
    </location>
</feature>
<reference evidence="6" key="1">
    <citation type="submission" date="2021-04" db="EMBL/GenBank/DDBJ databases">
        <title>Genome seq and assembly of Bacillus sp.</title>
        <authorList>
            <person name="Chhetri G."/>
        </authorList>
    </citation>
    <scope>NUCLEOTIDE SEQUENCE</scope>
    <source>
        <strain evidence="6">RG28</strain>
    </source>
</reference>
<feature type="transmembrane region" description="Helical" evidence="5">
    <location>
        <begin position="411"/>
        <end position="430"/>
    </location>
</feature>
<feature type="transmembrane region" description="Helical" evidence="5">
    <location>
        <begin position="271"/>
        <end position="292"/>
    </location>
</feature>
<keyword evidence="2 5" id="KW-0812">Transmembrane</keyword>
<feature type="transmembrane region" description="Helical" evidence="5">
    <location>
        <begin position="47"/>
        <end position="69"/>
    </location>
</feature>
<evidence type="ECO:0000256" key="4">
    <source>
        <dbReference type="ARBA" id="ARBA00023136"/>
    </source>
</evidence>
<dbReference type="Pfam" id="PF13520">
    <property type="entry name" value="AA_permease_2"/>
    <property type="match status" value="1"/>
</dbReference>
<dbReference type="AlphaFoldDB" id="A0A940NPH7"/>
<evidence type="ECO:0000256" key="3">
    <source>
        <dbReference type="ARBA" id="ARBA00022989"/>
    </source>
</evidence>
<comment type="caution">
    <text evidence="6">The sequence shown here is derived from an EMBL/GenBank/DDBJ whole genome shotgun (WGS) entry which is preliminary data.</text>
</comment>
<name>A0A940NPH7_9BACI</name>
<dbReference type="PANTHER" id="PTHR11785:SF512">
    <property type="entry name" value="SOBREMESA, ISOFORM B"/>
    <property type="match status" value="1"/>
</dbReference>
<feature type="transmembrane region" description="Helical" evidence="5">
    <location>
        <begin position="12"/>
        <end position="35"/>
    </location>
</feature>
<feature type="transmembrane region" description="Helical" evidence="5">
    <location>
        <begin position="152"/>
        <end position="174"/>
    </location>
</feature>
<evidence type="ECO:0000313" key="7">
    <source>
        <dbReference type="Proteomes" id="UP000682134"/>
    </source>
</evidence>
<keyword evidence="7" id="KW-1185">Reference proteome</keyword>
<evidence type="ECO:0000256" key="5">
    <source>
        <dbReference type="SAM" id="Phobius"/>
    </source>
</evidence>
<dbReference type="EMBL" id="JAGIYQ010000005">
    <property type="protein sequence ID" value="MBP0725340.1"/>
    <property type="molecule type" value="Genomic_DNA"/>
</dbReference>
<dbReference type="RefSeq" id="WP_209404802.1">
    <property type="nucleotide sequence ID" value="NZ_JAGIYQ010000005.1"/>
</dbReference>
<feature type="transmembrane region" description="Helical" evidence="5">
    <location>
        <begin position="89"/>
        <end position="114"/>
    </location>
</feature>
<proteinExistence type="predicted"/>
<dbReference type="Proteomes" id="UP000682134">
    <property type="component" value="Unassembled WGS sequence"/>
</dbReference>
<dbReference type="Gene3D" id="1.20.1740.10">
    <property type="entry name" value="Amino acid/polyamine transporter I"/>
    <property type="match status" value="1"/>
</dbReference>
<evidence type="ECO:0000313" key="6">
    <source>
        <dbReference type="EMBL" id="MBP0725340.1"/>
    </source>
</evidence>
<dbReference type="FunFam" id="1.20.1740.10:FF:000051">
    <property type="entry name" value="Amino acid permease"/>
    <property type="match status" value="1"/>
</dbReference>
<accession>A0A940NPH7</accession>
<organism evidence="6 7">
    <name type="scientific">Gottfriedia endophytica</name>
    <dbReference type="NCBI Taxonomy" id="2820819"/>
    <lineage>
        <taxon>Bacteria</taxon>
        <taxon>Bacillati</taxon>
        <taxon>Bacillota</taxon>
        <taxon>Bacilli</taxon>
        <taxon>Bacillales</taxon>
        <taxon>Bacillaceae</taxon>
        <taxon>Gottfriedia</taxon>
    </lineage>
</organism>
<dbReference type="InterPro" id="IPR002293">
    <property type="entry name" value="AA/rel_permease1"/>
</dbReference>